<dbReference type="InterPro" id="IPR007712">
    <property type="entry name" value="RelE/ParE_toxin"/>
</dbReference>
<evidence type="ECO:0000313" key="3">
    <source>
        <dbReference type="EMBL" id="MYM94248.1"/>
    </source>
</evidence>
<protein>
    <submittedName>
        <fullName evidence="3">Type II toxin-antitoxin system RelE/ParE family toxin</fullName>
    </submittedName>
</protein>
<keyword evidence="2" id="KW-1277">Toxin-antitoxin system</keyword>
<proteinExistence type="inferred from homology"/>
<dbReference type="EMBL" id="WWCX01000012">
    <property type="protein sequence ID" value="MYM94248.1"/>
    <property type="molecule type" value="Genomic_DNA"/>
</dbReference>
<dbReference type="PANTHER" id="PTHR33755">
    <property type="entry name" value="TOXIN PARE1-RELATED"/>
    <property type="match status" value="1"/>
</dbReference>
<dbReference type="InterPro" id="IPR035093">
    <property type="entry name" value="RelE/ParE_toxin_dom_sf"/>
</dbReference>
<accession>A0A845GM88</accession>
<dbReference type="PANTHER" id="PTHR33755:SF7">
    <property type="entry name" value="TOXIN MODULE OF TOXIN-ANTITOXIN SYSTEM RELE_STBE FAMILY"/>
    <property type="match status" value="1"/>
</dbReference>
<name>A0A845GM88_9BURK</name>
<dbReference type="Pfam" id="PF05016">
    <property type="entry name" value="ParE_toxin"/>
    <property type="match status" value="1"/>
</dbReference>
<organism evidence="3 4">
    <name type="scientific">Duganella vulcania</name>
    <dbReference type="NCBI Taxonomy" id="2692166"/>
    <lineage>
        <taxon>Bacteria</taxon>
        <taxon>Pseudomonadati</taxon>
        <taxon>Pseudomonadota</taxon>
        <taxon>Betaproteobacteria</taxon>
        <taxon>Burkholderiales</taxon>
        <taxon>Oxalobacteraceae</taxon>
        <taxon>Telluria group</taxon>
        <taxon>Duganella</taxon>
    </lineage>
</organism>
<evidence type="ECO:0000313" key="4">
    <source>
        <dbReference type="Proteomes" id="UP000447355"/>
    </source>
</evidence>
<dbReference type="Gene3D" id="3.30.2310.20">
    <property type="entry name" value="RelE-like"/>
    <property type="match status" value="1"/>
</dbReference>
<sequence length="97" mass="11155">MPHLIWTQEAKLDLERAYHFLAARDKALAKRALKAIHGGAKLLESQPQLGRPVFGQRPPRKELLLPFGRRSGYVLHYVLEKDDVVILAVLHQRQVNR</sequence>
<evidence type="ECO:0000256" key="2">
    <source>
        <dbReference type="ARBA" id="ARBA00022649"/>
    </source>
</evidence>
<dbReference type="InterPro" id="IPR051803">
    <property type="entry name" value="TA_system_RelE-like_toxin"/>
</dbReference>
<comment type="caution">
    <text evidence="3">The sequence shown here is derived from an EMBL/GenBank/DDBJ whole genome shotgun (WGS) entry which is preliminary data.</text>
</comment>
<comment type="similarity">
    <text evidence="1">Belongs to the RelE toxin family.</text>
</comment>
<dbReference type="RefSeq" id="WP_161083436.1">
    <property type="nucleotide sequence ID" value="NZ_WWCX01000012.1"/>
</dbReference>
<evidence type="ECO:0000256" key="1">
    <source>
        <dbReference type="ARBA" id="ARBA00006226"/>
    </source>
</evidence>
<reference evidence="3" key="1">
    <citation type="submission" date="2019-12" db="EMBL/GenBank/DDBJ databases">
        <title>Novel species isolated from a subtropical stream in China.</title>
        <authorList>
            <person name="Lu H."/>
        </authorList>
    </citation>
    <scope>NUCLEOTIDE SEQUENCE [LARGE SCALE GENOMIC DNA]</scope>
    <source>
        <strain evidence="3">FT81W</strain>
    </source>
</reference>
<dbReference type="AlphaFoldDB" id="A0A845GM88"/>
<gene>
    <name evidence="3" type="ORF">GTP90_10305</name>
</gene>
<dbReference type="Proteomes" id="UP000447355">
    <property type="component" value="Unassembled WGS sequence"/>
</dbReference>